<reference evidence="1 2" key="1">
    <citation type="submission" date="2019-02" db="EMBL/GenBank/DDBJ databases">
        <authorList>
            <consortium name="Pathogen Informatics"/>
        </authorList>
    </citation>
    <scope>NUCLEOTIDE SEQUENCE [LARGE SCALE GENOMIC DNA]</scope>
    <source>
        <strain evidence="1 2">3012STDY6756503</strain>
    </source>
</reference>
<name>A0ABD7V044_9ACTN</name>
<dbReference type="InterPro" id="IPR033437">
    <property type="entry name" value="DUF5130"/>
</dbReference>
<comment type="caution">
    <text evidence="1">The sequence shown here is derived from an EMBL/GenBank/DDBJ whole genome shotgun (WGS) entry which is preliminary data.</text>
</comment>
<sequence>MASGEVSHANVSAEVAARSAAELPEGTVITNSGRISAARFPGDAPSTPPFSKKELIALDDTLKAASEKALVRFSVYIGDLAGDDLEASARQILAKAPEPAYGTLIAVSPNTRDVVIVSGKEVSSRVNDRVAALGVTAAVSAFRQGNLIDGLIAALRVMSTAAAAN</sequence>
<dbReference type="GeneID" id="60749205"/>
<dbReference type="EMBL" id="CAACYD010000005">
    <property type="protein sequence ID" value="VFA82671.1"/>
    <property type="molecule type" value="Genomic_DNA"/>
</dbReference>
<gene>
    <name evidence="1" type="ORF">NCTC8139_01169</name>
</gene>
<dbReference type="RefSeq" id="WP_006898452.1">
    <property type="nucleotide sequence ID" value="NZ_CAACYD010000005.1"/>
</dbReference>
<dbReference type="Gene3D" id="3.10.310.50">
    <property type="match status" value="1"/>
</dbReference>
<dbReference type="AlphaFoldDB" id="A0ABD7V044"/>
<organism evidence="1 2">
    <name type="scientific">Gordonia paraffinivorans</name>
    <dbReference type="NCBI Taxonomy" id="175628"/>
    <lineage>
        <taxon>Bacteria</taxon>
        <taxon>Bacillati</taxon>
        <taxon>Actinomycetota</taxon>
        <taxon>Actinomycetes</taxon>
        <taxon>Mycobacteriales</taxon>
        <taxon>Gordoniaceae</taxon>
        <taxon>Gordonia</taxon>
    </lineage>
</organism>
<proteinExistence type="predicted"/>
<dbReference type="Proteomes" id="UP000360750">
    <property type="component" value="Unassembled WGS sequence"/>
</dbReference>
<accession>A0ABD7V044</accession>
<evidence type="ECO:0000313" key="1">
    <source>
        <dbReference type="EMBL" id="VFA82671.1"/>
    </source>
</evidence>
<protein>
    <submittedName>
        <fullName evidence="1">Domain of uncharacterized function (DUF477)</fullName>
    </submittedName>
</protein>
<dbReference type="Pfam" id="PF17174">
    <property type="entry name" value="DUF5130"/>
    <property type="match status" value="1"/>
</dbReference>
<evidence type="ECO:0000313" key="2">
    <source>
        <dbReference type="Proteomes" id="UP000360750"/>
    </source>
</evidence>